<keyword evidence="1" id="KW-0999">Mitochondrion inner membrane</keyword>
<dbReference type="PANTHER" id="PTHR28268">
    <property type="entry name" value="MICOS SUBUNIT MIC26"/>
    <property type="match status" value="1"/>
</dbReference>
<protein>
    <recommendedName>
        <fullName evidence="1">MICOS complex subunit</fullName>
    </recommendedName>
</protein>
<reference evidence="4 5" key="1">
    <citation type="submission" date="2018-10" db="EMBL/GenBank/DDBJ databases">
        <title>Fifty Aureobasidium pullulans genomes reveal a recombining polyextremotolerant generalist.</title>
        <authorList>
            <person name="Gostincar C."/>
            <person name="Turk M."/>
            <person name="Zajc J."/>
            <person name="Gunde-Cimerman N."/>
        </authorList>
    </citation>
    <scope>NUCLEOTIDE SEQUENCE [LARGE SCALE GENOMIC DNA]</scope>
    <source>
        <strain evidence="3 4">EXF-10659</strain>
        <strain evidence="2 5">EXF-10796</strain>
    </source>
</reference>
<comment type="caution">
    <text evidence="3">The sequence shown here is derived from an EMBL/GenBank/DDBJ whole genome shotgun (WGS) entry which is preliminary data.</text>
</comment>
<dbReference type="GO" id="GO:0044284">
    <property type="term" value="C:mitochondrial crista junction"/>
    <property type="evidence" value="ECO:0007669"/>
    <property type="project" value="TreeGrafter"/>
</dbReference>
<dbReference type="PANTHER" id="PTHR28268:SF1">
    <property type="entry name" value="MICOS SUBUNIT MIC26"/>
    <property type="match status" value="1"/>
</dbReference>
<comment type="subunit">
    <text evidence="1">Component of the mitochondrial contact site and cristae organizing system (MICOS) complex.</text>
</comment>
<dbReference type="EMBL" id="QZAO01000621">
    <property type="protein sequence ID" value="THW61887.1"/>
    <property type="molecule type" value="Genomic_DNA"/>
</dbReference>
<gene>
    <name evidence="3" type="ORF">D6D19_09888</name>
    <name evidence="2" type="ORF">D6D21_06002</name>
</gene>
<sequence>MAFQPLLRHSAAPVAALTAAFALQRSAYAEELQHVRPFLNTSPTQVNLSHTMLQHTRKPIYDSPASAAPSPAAIHETTIHPEPVTPPVRDEQKQSTKVTAETVAARVLGQPASPTPTVRLAEQIKRARVFLHAQAVKAEDNVDKGLTKALNLEHSFISTLQSLAPPRESGERLLPGSVYVLVAAMAGSIVARNRNILLRGIVPVAAGVGTSYAVLPITTRNVGDLIWKYEEKYPVVRDNHIRVRDGVSHFIETGKAHSQMGYYQAVDKVQGVREAVEEWVRKGK</sequence>
<dbReference type="AlphaFoldDB" id="A0A4S8W650"/>
<dbReference type="GO" id="GO:0061617">
    <property type="term" value="C:MICOS complex"/>
    <property type="evidence" value="ECO:0007669"/>
    <property type="project" value="UniProtKB-UniRule"/>
</dbReference>
<keyword evidence="1" id="KW-0496">Mitochondrion</keyword>
<dbReference type="InterPro" id="IPR033181">
    <property type="entry name" value="Mic26_fungi"/>
</dbReference>
<proteinExistence type="predicted"/>
<evidence type="ECO:0000313" key="3">
    <source>
        <dbReference type="EMBL" id="THW61887.1"/>
    </source>
</evidence>
<evidence type="ECO:0000256" key="1">
    <source>
        <dbReference type="RuleBase" id="RU363021"/>
    </source>
</evidence>
<dbReference type="Pfam" id="PF09769">
    <property type="entry name" value="ApoO"/>
    <property type="match status" value="1"/>
</dbReference>
<dbReference type="EMBL" id="QZAM01000115">
    <property type="protein sequence ID" value="THW42156.1"/>
    <property type="molecule type" value="Genomic_DNA"/>
</dbReference>
<comment type="subcellular location">
    <subcellularLocation>
        <location evidence="1">Mitochondrion inner membrane</location>
    </subcellularLocation>
</comment>
<dbReference type="Proteomes" id="UP000309076">
    <property type="component" value="Unassembled WGS sequence"/>
</dbReference>
<organism evidence="3 4">
    <name type="scientific">Aureobasidium pullulans</name>
    <name type="common">Black yeast</name>
    <name type="synonym">Pullularia pullulans</name>
    <dbReference type="NCBI Taxonomy" id="5580"/>
    <lineage>
        <taxon>Eukaryota</taxon>
        <taxon>Fungi</taxon>
        <taxon>Dikarya</taxon>
        <taxon>Ascomycota</taxon>
        <taxon>Pezizomycotina</taxon>
        <taxon>Dothideomycetes</taxon>
        <taxon>Dothideomycetidae</taxon>
        <taxon>Dothideales</taxon>
        <taxon>Saccotheciaceae</taxon>
        <taxon>Aureobasidium</taxon>
    </lineage>
</organism>
<name>A0A4S8W650_AURPU</name>
<dbReference type="GO" id="GO:0042407">
    <property type="term" value="P:cristae formation"/>
    <property type="evidence" value="ECO:0007669"/>
    <property type="project" value="InterPro"/>
</dbReference>
<comment type="function">
    <text evidence="1">Component of the MICOS complex, a large protein complex of the mitochondrial inner membrane that plays crucial roles in the maintenance of crista junctions, inner membrane architecture, and formation of contact sites to the outer membrane.</text>
</comment>
<keyword evidence="1" id="KW-0472">Membrane</keyword>
<dbReference type="Proteomes" id="UP000308802">
    <property type="component" value="Unassembled WGS sequence"/>
</dbReference>
<accession>A0A4S8W650</accession>
<evidence type="ECO:0000313" key="4">
    <source>
        <dbReference type="Proteomes" id="UP000308802"/>
    </source>
</evidence>
<evidence type="ECO:0000313" key="5">
    <source>
        <dbReference type="Proteomes" id="UP000309076"/>
    </source>
</evidence>
<evidence type="ECO:0000313" key="2">
    <source>
        <dbReference type="EMBL" id="THW42156.1"/>
    </source>
</evidence>
<dbReference type="InterPro" id="IPR019166">
    <property type="entry name" value="MIC26/MIC27"/>
</dbReference>